<accession>A0ABR2STA0</accession>
<keyword evidence="2" id="KW-1185">Reference proteome</keyword>
<evidence type="ECO:0000313" key="2">
    <source>
        <dbReference type="Proteomes" id="UP001396334"/>
    </source>
</evidence>
<gene>
    <name evidence="1" type="ORF">V6N11_025640</name>
</gene>
<dbReference type="Proteomes" id="UP001396334">
    <property type="component" value="Unassembled WGS sequence"/>
</dbReference>
<proteinExistence type="predicted"/>
<protein>
    <submittedName>
        <fullName evidence="1">Uncharacterized protein</fullName>
    </submittedName>
</protein>
<sequence>MLRNVDEDSRAASRNSSLYQEMLTRIHELLNSLLCQEMLRNVDEDLRAASRNASLYQEMLRNVDEDSRAASRNSLLYQEMLVEFTSCKPKLFAPPENVKNVGRIC</sequence>
<evidence type="ECO:0000313" key="1">
    <source>
        <dbReference type="EMBL" id="KAK9028480.1"/>
    </source>
</evidence>
<reference evidence="1 2" key="1">
    <citation type="journal article" date="2024" name="G3 (Bethesda)">
        <title>Genome assembly of Hibiscus sabdariffa L. provides insights into metabolisms of medicinal natural products.</title>
        <authorList>
            <person name="Kim T."/>
        </authorList>
    </citation>
    <scope>NUCLEOTIDE SEQUENCE [LARGE SCALE GENOMIC DNA]</scope>
    <source>
        <strain evidence="1">TK-2024</strain>
        <tissue evidence="1">Old leaves</tissue>
    </source>
</reference>
<name>A0ABR2STA0_9ROSI</name>
<dbReference type="EMBL" id="JBBPBN010000011">
    <property type="protein sequence ID" value="KAK9028480.1"/>
    <property type="molecule type" value="Genomic_DNA"/>
</dbReference>
<organism evidence="1 2">
    <name type="scientific">Hibiscus sabdariffa</name>
    <name type="common">roselle</name>
    <dbReference type="NCBI Taxonomy" id="183260"/>
    <lineage>
        <taxon>Eukaryota</taxon>
        <taxon>Viridiplantae</taxon>
        <taxon>Streptophyta</taxon>
        <taxon>Embryophyta</taxon>
        <taxon>Tracheophyta</taxon>
        <taxon>Spermatophyta</taxon>
        <taxon>Magnoliopsida</taxon>
        <taxon>eudicotyledons</taxon>
        <taxon>Gunneridae</taxon>
        <taxon>Pentapetalae</taxon>
        <taxon>rosids</taxon>
        <taxon>malvids</taxon>
        <taxon>Malvales</taxon>
        <taxon>Malvaceae</taxon>
        <taxon>Malvoideae</taxon>
        <taxon>Hibiscus</taxon>
    </lineage>
</organism>
<comment type="caution">
    <text evidence="1">The sequence shown here is derived from an EMBL/GenBank/DDBJ whole genome shotgun (WGS) entry which is preliminary data.</text>
</comment>